<dbReference type="CDD" id="cd09019">
    <property type="entry name" value="galactose_mutarotase_like"/>
    <property type="match status" value="1"/>
</dbReference>
<dbReference type="AlphaFoldDB" id="A0A1I6D637"/>
<dbReference type="Proteomes" id="UP000199302">
    <property type="component" value="Unassembled WGS sequence"/>
</dbReference>
<dbReference type="GO" id="GO:0033499">
    <property type="term" value="P:galactose catabolic process via UDP-galactose, Leloir pathway"/>
    <property type="evidence" value="ECO:0007669"/>
    <property type="project" value="TreeGrafter"/>
</dbReference>
<evidence type="ECO:0000313" key="5">
    <source>
        <dbReference type="Proteomes" id="UP000199302"/>
    </source>
</evidence>
<accession>A0A1I6D637</accession>
<evidence type="ECO:0000256" key="2">
    <source>
        <dbReference type="ARBA" id="ARBA00023235"/>
    </source>
</evidence>
<dbReference type="InterPro" id="IPR008183">
    <property type="entry name" value="Aldose_1/G6P_1-epimerase"/>
</dbReference>
<dbReference type="STRING" id="871652.SAMN04515673_102252"/>
<dbReference type="GO" id="GO:0006006">
    <property type="term" value="P:glucose metabolic process"/>
    <property type="evidence" value="ECO:0007669"/>
    <property type="project" value="TreeGrafter"/>
</dbReference>
<dbReference type="GO" id="GO:0004034">
    <property type="term" value="F:aldose 1-epimerase activity"/>
    <property type="evidence" value="ECO:0007669"/>
    <property type="project" value="TreeGrafter"/>
</dbReference>
<sequence>MTPVGPSPRGEDVHEITLSRGALTARIWTLGAALARLHLAPFDHNLTLAPQAPSGMTGPLQYAGAVVGPVANRLRNARLPMPDGVYTLPANEPSGHVVHCGAIGLHHDIWEVVDHGPEHARLAITRAHLSDGLPGHRRFEALYQLADDALHLTLSAETDAPTAANLAHHPYWALADAPTISDHTLWIAADHVLETDEGLIPLDAPRAVDGTAFDYRSARRLTDSARLDHNFCLSDARTVLRDVARLIGPNGLSLTIATTEPGLQVFNGFSLPRSDAALADGRAMRPHAGIALEPQFWPDAPNQPAFPSILLHPGESYRQETVYGITTAA</sequence>
<dbReference type="InterPro" id="IPR011013">
    <property type="entry name" value="Gal_mutarotase_sf_dom"/>
</dbReference>
<dbReference type="Pfam" id="PF01263">
    <property type="entry name" value="Aldose_epim"/>
    <property type="match status" value="1"/>
</dbReference>
<reference evidence="4 5" key="1">
    <citation type="submission" date="2016-10" db="EMBL/GenBank/DDBJ databases">
        <authorList>
            <person name="de Groot N.N."/>
        </authorList>
    </citation>
    <scope>NUCLEOTIDE SEQUENCE [LARGE SCALE GENOMIC DNA]</scope>
    <source>
        <strain evidence="5">KMM 9023,NRIC 0796,JCM 17311,KCTC 23692</strain>
    </source>
</reference>
<keyword evidence="3" id="KW-0119">Carbohydrate metabolism</keyword>
<evidence type="ECO:0000313" key="4">
    <source>
        <dbReference type="EMBL" id="SFR00944.1"/>
    </source>
</evidence>
<gene>
    <name evidence="4" type="ORF">SAMN04515673_102252</name>
</gene>
<name>A0A1I6D637_9RHOB</name>
<dbReference type="Gene3D" id="2.70.98.10">
    <property type="match status" value="1"/>
</dbReference>
<dbReference type="PANTHER" id="PTHR10091">
    <property type="entry name" value="ALDOSE-1-EPIMERASE"/>
    <property type="match status" value="1"/>
</dbReference>
<comment type="similarity">
    <text evidence="1">Belongs to the aldose epimerase family.</text>
</comment>
<organism evidence="4 5">
    <name type="scientific">Poseidonocella sedimentorum</name>
    <dbReference type="NCBI Taxonomy" id="871652"/>
    <lineage>
        <taxon>Bacteria</taxon>
        <taxon>Pseudomonadati</taxon>
        <taxon>Pseudomonadota</taxon>
        <taxon>Alphaproteobacteria</taxon>
        <taxon>Rhodobacterales</taxon>
        <taxon>Roseobacteraceae</taxon>
        <taxon>Poseidonocella</taxon>
    </lineage>
</organism>
<dbReference type="RefSeq" id="WP_092076949.1">
    <property type="nucleotide sequence ID" value="NZ_FOYI01000002.1"/>
</dbReference>
<evidence type="ECO:0000256" key="1">
    <source>
        <dbReference type="ARBA" id="ARBA00006206"/>
    </source>
</evidence>
<dbReference type="PANTHER" id="PTHR10091:SF49">
    <property type="entry name" value="ALDOSE 1-EPIMERASE"/>
    <property type="match status" value="1"/>
</dbReference>
<keyword evidence="2" id="KW-0413">Isomerase</keyword>
<proteinExistence type="inferred from homology"/>
<dbReference type="SUPFAM" id="SSF74650">
    <property type="entry name" value="Galactose mutarotase-like"/>
    <property type="match status" value="1"/>
</dbReference>
<dbReference type="EMBL" id="FOYI01000002">
    <property type="protein sequence ID" value="SFR00944.1"/>
    <property type="molecule type" value="Genomic_DNA"/>
</dbReference>
<dbReference type="InterPro" id="IPR014718">
    <property type="entry name" value="GH-type_carb-bd"/>
</dbReference>
<keyword evidence="5" id="KW-1185">Reference proteome</keyword>
<dbReference type="GO" id="GO:0030246">
    <property type="term" value="F:carbohydrate binding"/>
    <property type="evidence" value="ECO:0007669"/>
    <property type="project" value="InterPro"/>
</dbReference>
<evidence type="ECO:0000256" key="3">
    <source>
        <dbReference type="ARBA" id="ARBA00023277"/>
    </source>
</evidence>
<dbReference type="OrthoDB" id="9779408at2"/>
<dbReference type="InterPro" id="IPR047215">
    <property type="entry name" value="Galactose_mutarotase-like"/>
</dbReference>
<protein>
    <submittedName>
        <fullName evidence="4">Aldose 1-epimerase</fullName>
    </submittedName>
</protein>